<organism evidence="2 3">
    <name type="scientific">Stecheria intestinalis</name>
    <dbReference type="NCBI Taxonomy" id="2606630"/>
    <lineage>
        <taxon>Bacteria</taxon>
        <taxon>Bacillati</taxon>
        <taxon>Bacillota</taxon>
        <taxon>Erysipelotrichia</taxon>
        <taxon>Erysipelotrichales</taxon>
        <taxon>Erysipelotrichaceae</taxon>
        <taxon>Stecheria</taxon>
    </lineage>
</organism>
<gene>
    <name evidence="2" type="ORF">FYJ51_08010</name>
</gene>
<feature type="transmembrane region" description="Helical" evidence="1">
    <location>
        <begin position="48"/>
        <end position="75"/>
    </location>
</feature>
<keyword evidence="1" id="KW-1133">Transmembrane helix</keyword>
<dbReference type="Proteomes" id="UP000461880">
    <property type="component" value="Unassembled WGS sequence"/>
</dbReference>
<feature type="transmembrane region" description="Helical" evidence="1">
    <location>
        <begin position="15"/>
        <end position="36"/>
    </location>
</feature>
<keyword evidence="3" id="KW-1185">Reference proteome</keyword>
<proteinExistence type="predicted"/>
<evidence type="ECO:0000313" key="3">
    <source>
        <dbReference type="Proteomes" id="UP000461880"/>
    </source>
</evidence>
<dbReference type="InterPro" id="IPR032531">
    <property type="entry name" value="DUF4956"/>
</dbReference>
<feature type="transmembrane region" description="Helical" evidence="1">
    <location>
        <begin position="95"/>
        <end position="128"/>
    </location>
</feature>
<reference evidence="2 3" key="1">
    <citation type="submission" date="2019-08" db="EMBL/GenBank/DDBJ databases">
        <title>In-depth cultivation of the pig gut microbiome towards novel bacterial diversity and tailored functional studies.</title>
        <authorList>
            <person name="Wylensek D."/>
            <person name="Hitch T.C.A."/>
            <person name="Clavel T."/>
        </authorList>
    </citation>
    <scope>NUCLEOTIDE SEQUENCE [LARGE SCALE GENOMIC DNA]</scope>
    <source>
        <strain evidence="2 3">Oil+RF-744-GAM-WT-6</strain>
    </source>
</reference>
<keyword evidence="1" id="KW-0812">Transmembrane</keyword>
<evidence type="ECO:0000313" key="2">
    <source>
        <dbReference type="EMBL" id="MSS58852.1"/>
    </source>
</evidence>
<dbReference type="RefSeq" id="WP_154504830.1">
    <property type="nucleotide sequence ID" value="NZ_VUMN01000018.1"/>
</dbReference>
<keyword evidence="1" id="KW-0472">Membrane</keyword>
<protein>
    <submittedName>
        <fullName evidence="2">DUF4956 domain-containing protein</fullName>
    </submittedName>
</protein>
<accession>A0A7X2NST4</accession>
<dbReference type="EMBL" id="VUMN01000018">
    <property type="protein sequence ID" value="MSS58852.1"/>
    <property type="molecule type" value="Genomic_DNA"/>
</dbReference>
<sequence length="224" mass="24502">MFSSILTQTVSGISFQQILICFGGSVLCGLIIALFYRSTMRASKAFCVTIVILPAIVMTVIMMVNGNLGAGIAVAGSFSLVRFRSMEGRSSDIAVIFAAMAAGLACGMGYVTFSIVISLLICVAGWALSHLRVFSQNQSLRFLTITIPEDLNFAEAFQDIFARYTKQSKLTEIRTVNLGALYELHYEVTLNNPDQEKELMDQIRTRNGNLTVRSTLMAPVSTEL</sequence>
<dbReference type="AlphaFoldDB" id="A0A7X2NST4"/>
<comment type="caution">
    <text evidence="2">The sequence shown here is derived from an EMBL/GenBank/DDBJ whole genome shotgun (WGS) entry which is preliminary data.</text>
</comment>
<name>A0A7X2NST4_9FIRM</name>
<dbReference type="Pfam" id="PF16316">
    <property type="entry name" value="DUF4956"/>
    <property type="match status" value="1"/>
</dbReference>
<evidence type="ECO:0000256" key="1">
    <source>
        <dbReference type="SAM" id="Phobius"/>
    </source>
</evidence>